<evidence type="ECO:0000313" key="8">
    <source>
        <dbReference type="EMBL" id="AHA28237.1"/>
    </source>
</evidence>
<evidence type="ECO:0000313" key="9">
    <source>
        <dbReference type="Proteomes" id="UP000017862"/>
    </source>
</evidence>
<dbReference type="HOGENOM" id="CLU_018869_3_3_5"/>
<dbReference type="NCBIfam" id="TIGR02432">
    <property type="entry name" value="lysidine_TilS_N"/>
    <property type="match status" value="1"/>
</dbReference>
<evidence type="ECO:0000256" key="6">
    <source>
        <dbReference type="HAMAP-Rule" id="MF_01161"/>
    </source>
</evidence>
<gene>
    <name evidence="8" type="primary">mesJ</name>
    <name evidence="6" type="synonym">tilS</name>
    <name evidence="8" type="ORF">lam_905</name>
</gene>
<comment type="catalytic activity">
    <reaction evidence="5 6">
        <text>cytidine(34) in tRNA(Ile2) + L-lysine + ATP = lysidine(34) in tRNA(Ile2) + AMP + diphosphate + H(+)</text>
        <dbReference type="Rhea" id="RHEA:43744"/>
        <dbReference type="Rhea" id="RHEA-COMP:10625"/>
        <dbReference type="Rhea" id="RHEA-COMP:10670"/>
        <dbReference type="ChEBI" id="CHEBI:15378"/>
        <dbReference type="ChEBI" id="CHEBI:30616"/>
        <dbReference type="ChEBI" id="CHEBI:32551"/>
        <dbReference type="ChEBI" id="CHEBI:33019"/>
        <dbReference type="ChEBI" id="CHEBI:82748"/>
        <dbReference type="ChEBI" id="CHEBI:83665"/>
        <dbReference type="ChEBI" id="CHEBI:456215"/>
        <dbReference type="EC" id="6.3.4.19"/>
    </reaction>
</comment>
<feature type="domain" description="tRNA(Ile)-lysidine/2-thiocytidine synthase N-terminal" evidence="7">
    <location>
        <begin position="5"/>
        <end position="190"/>
    </location>
</feature>
<dbReference type="eggNOG" id="COG0037">
    <property type="taxonomic scope" value="Bacteria"/>
</dbReference>
<evidence type="ECO:0000256" key="5">
    <source>
        <dbReference type="ARBA" id="ARBA00048539"/>
    </source>
</evidence>
<keyword evidence="6" id="KW-0963">Cytoplasm</keyword>
<dbReference type="PATRIC" id="fig|1261131.3.peg.867"/>
<dbReference type="EC" id="6.3.4.19" evidence="6"/>
<dbReference type="InterPro" id="IPR012795">
    <property type="entry name" value="tRNA_Ile_lys_synt_N"/>
</dbReference>
<dbReference type="SUPFAM" id="SSF52402">
    <property type="entry name" value="Adenine nucleotide alpha hydrolases-like"/>
    <property type="match status" value="1"/>
</dbReference>
<dbReference type="EMBL" id="CP006604">
    <property type="protein sequence ID" value="AHA28237.1"/>
    <property type="molecule type" value="Genomic_DNA"/>
</dbReference>
<accession>U6B941</accession>
<evidence type="ECO:0000256" key="3">
    <source>
        <dbReference type="ARBA" id="ARBA00022741"/>
    </source>
</evidence>
<dbReference type="Gene3D" id="3.40.50.620">
    <property type="entry name" value="HUPs"/>
    <property type="match status" value="1"/>
</dbReference>
<dbReference type="PANTHER" id="PTHR43033:SF1">
    <property type="entry name" value="TRNA(ILE)-LYSIDINE SYNTHASE-RELATED"/>
    <property type="match status" value="1"/>
</dbReference>
<dbReference type="Pfam" id="PF01171">
    <property type="entry name" value="ATP_bind_3"/>
    <property type="match status" value="1"/>
</dbReference>
<dbReference type="CDD" id="cd01992">
    <property type="entry name" value="TilS_N"/>
    <property type="match status" value="1"/>
</dbReference>
<dbReference type="PANTHER" id="PTHR43033">
    <property type="entry name" value="TRNA(ILE)-LYSIDINE SYNTHASE-RELATED"/>
    <property type="match status" value="1"/>
</dbReference>
<dbReference type="AlphaFoldDB" id="U6B941"/>
<reference evidence="8 9" key="1">
    <citation type="journal article" date="2014" name="Mol. Plant Microbe Interact.">
        <title>The complete genome sequence of Candidatus Liberibacter americanus, associated with citrus Huanglongbing.</title>
        <authorList>
            <person name="Wulff N.A."/>
            <person name="Zhang S."/>
            <person name="Setubal J.C."/>
            <person name="Almeida N.F."/>
            <person name="Martins E.C."/>
            <person name="Harakava R."/>
            <person name="Kumar D."/>
            <person name="Rangel L.T."/>
            <person name="Foissac X."/>
            <person name="Bove J."/>
            <person name="Gabriel D.W."/>
        </authorList>
    </citation>
    <scope>NUCLEOTIDE SEQUENCE [LARGE SCALE GENOMIC DNA]</scope>
    <source>
        <strain evidence="8 9">Sao Paulo</strain>
    </source>
</reference>
<dbReference type="GO" id="GO:0032267">
    <property type="term" value="F:tRNA(Ile)-lysidine synthase activity"/>
    <property type="evidence" value="ECO:0007669"/>
    <property type="project" value="UniProtKB-EC"/>
</dbReference>
<dbReference type="KEGG" id="lar:lam_905"/>
<keyword evidence="4 6" id="KW-0067">ATP-binding</keyword>
<evidence type="ECO:0000259" key="7">
    <source>
        <dbReference type="Pfam" id="PF01171"/>
    </source>
</evidence>
<comment type="domain">
    <text evidence="6">The N-terminal region contains the highly conserved SGGXDS motif, predicted to be a P-loop motif involved in ATP binding.</text>
</comment>
<feature type="binding site" evidence="6">
    <location>
        <begin position="11"/>
        <end position="16"/>
    </location>
    <ligand>
        <name>ATP</name>
        <dbReference type="ChEBI" id="CHEBI:30616"/>
    </ligand>
</feature>
<dbReference type="GO" id="GO:0005737">
    <property type="term" value="C:cytoplasm"/>
    <property type="evidence" value="ECO:0007669"/>
    <property type="project" value="UniProtKB-SubCell"/>
</dbReference>
<comment type="subcellular location">
    <subcellularLocation>
        <location evidence="6">Cytoplasm</location>
    </subcellularLocation>
</comment>
<name>U6B941_9HYPH</name>
<dbReference type="GO" id="GO:0006400">
    <property type="term" value="P:tRNA modification"/>
    <property type="evidence" value="ECO:0007669"/>
    <property type="project" value="UniProtKB-UniRule"/>
</dbReference>
<comment type="function">
    <text evidence="6">Ligates lysine onto the cytidine present at position 34 of the AUA codon-specific tRNA(Ile) that contains the anticodon CAU, in an ATP-dependent manner. Cytidine is converted to lysidine, thus changing the amino acid specificity of the tRNA from methionine to isoleucine.</text>
</comment>
<dbReference type="InterPro" id="IPR011063">
    <property type="entry name" value="TilS/TtcA_N"/>
</dbReference>
<keyword evidence="1 6" id="KW-0436">Ligase</keyword>
<dbReference type="HAMAP" id="MF_01161">
    <property type="entry name" value="tRNA_Ile_lys_synt"/>
    <property type="match status" value="1"/>
</dbReference>
<organism evidence="8 9">
    <name type="scientific">Candidatus Liberibacter americanus str. Sao Paulo</name>
    <dbReference type="NCBI Taxonomy" id="1261131"/>
    <lineage>
        <taxon>Bacteria</taxon>
        <taxon>Pseudomonadati</taxon>
        <taxon>Pseudomonadota</taxon>
        <taxon>Alphaproteobacteria</taxon>
        <taxon>Hyphomicrobiales</taxon>
        <taxon>Rhizobiaceae</taxon>
        <taxon>Liberibacter</taxon>
    </lineage>
</organism>
<evidence type="ECO:0000256" key="2">
    <source>
        <dbReference type="ARBA" id="ARBA00022694"/>
    </source>
</evidence>
<keyword evidence="3 6" id="KW-0547">Nucleotide-binding</keyword>
<evidence type="ECO:0000256" key="4">
    <source>
        <dbReference type="ARBA" id="ARBA00022840"/>
    </source>
</evidence>
<dbReference type="InterPro" id="IPR014729">
    <property type="entry name" value="Rossmann-like_a/b/a_fold"/>
</dbReference>
<dbReference type="InterPro" id="IPR012094">
    <property type="entry name" value="tRNA_Ile_lys_synt"/>
</dbReference>
<proteinExistence type="inferred from homology"/>
<sequence>MRPAHILVAVSGGSDSIGLLVSLHSVILEKSFRDISLSAISIDHGLRDEAKYEAKYVADLCMKLDIPHKVVCWEGKKPKTGLMAAARESRYDLIYANAMEIGATIVVTAHTFDDQLETVYMRSQRDFLGKGIGVAGISNIVLYKMKLWIYRPFLKCRRESIRDFLLKYNISWCDDPSNDDCRFERVRTRKLIKGIDVNAMFKKIEEFQNWRILLGDNVSKLIPKYLKVYLQSVIAISQDVLTIDPFVLSHLLRISVAVCGGQNYLPGYSAIERVMSFLKYGKNGSISVGRVVLDWRLGYLWITRSTRDLPIQNVSSGETVIWDGRYKFKNLSKETIVISSRSCGRKESIFGIPPIVANRAFLSMPSMNGGQPLMAPFSRFLTGFDLPIAYAFSASFGKKNIPQVPFFYEKYRF</sequence>
<keyword evidence="2 6" id="KW-0819">tRNA processing</keyword>
<evidence type="ECO:0000256" key="1">
    <source>
        <dbReference type="ARBA" id="ARBA00022598"/>
    </source>
</evidence>
<protein>
    <recommendedName>
        <fullName evidence="6">tRNA(Ile)-lysidine synthase</fullName>
        <ecNumber evidence="6">6.3.4.19</ecNumber>
    </recommendedName>
    <alternativeName>
        <fullName evidence="6">tRNA(Ile)-2-lysyl-cytidine synthase</fullName>
    </alternativeName>
    <alternativeName>
        <fullName evidence="6">tRNA(Ile)-lysidine synthetase</fullName>
    </alternativeName>
</protein>
<dbReference type="Proteomes" id="UP000017862">
    <property type="component" value="Chromosome"/>
</dbReference>
<keyword evidence="9" id="KW-1185">Reference proteome</keyword>
<dbReference type="STRING" id="1261131.lam_905"/>
<comment type="similarity">
    <text evidence="6">Belongs to the tRNA(Ile)-lysidine synthase family.</text>
</comment>
<dbReference type="GO" id="GO:0005524">
    <property type="term" value="F:ATP binding"/>
    <property type="evidence" value="ECO:0007669"/>
    <property type="project" value="UniProtKB-UniRule"/>
</dbReference>